<protein>
    <submittedName>
        <fullName evidence="1">Uncharacterized protein</fullName>
    </submittedName>
</protein>
<organism evidence="1 2">
    <name type="scientific">Elysia crispata</name>
    <name type="common">lettuce slug</name>
    <dbReference type="NCBI Taxonomy" id="231223"/>
    <lineage>
        <taxon>Eukaryota</taxon>
        <taxon>Metazoa</taxon>
        <taxon>Spiralia</taxon>
        <taxon>Lophotrochozoa</taxon>
        <taxon>Mollusca</taxon>
        <taxon>Gastropoda</taxon>
        <taxon>Heterobranchia</taxon>
        <taxon>Euthyneura</taxon>
        <taxon>Panpulmonata</taxon>
        <taxon>Sacoglossa</taxon>
        <taxon>Placobranchoidea</taxon>
        <taxon>Plakobranchidae</taxon>
        <taxon>Elysia</taxon>
    </lineage>
</organism>
<evidence type="ECO:0000313" key="1">
    <source>
        <dbReference type="EMBL" id="KAK3777705.1"/>
    </source>
</evidence>
<comment type="caution">
    <text evidence="1">The sequence shown here is derived from an EMBL/GenBank/DDBJ whole genome shotgun (WGS) entry which is preliminary data.</text>
</comment>
<accession>A0AAE1DPP6</accession>
<gene>
    <name evidence="1" type="ORF">RRG08_021815</name>
</gene>
<reference evidence="1" key="1">
    <citation type="journal article" date="2023" name="G3 (Bethesda)">
        <title>A reference genome for the long-term kleptoplast-retaining sea slug Elysia crispata morphotype clarki.</title>
        <authorList>
            <person name="Eastman K.E."/>
            <person name="Pendleton A.L."/>
            <person name="Shaikh M.A."/>
            <person name="Suttiyut T."/>
            <person name="Ogas R."/>
            <person name="Tomko P."/>
            <person name="Gavelis G."/>
            <person name="Widhalm J.R."/>
            <person name="Wisecaver J.H."/>
        </authorList>
    </citation>
    <scope>NUCLEOTIDE SEQUENCE</scope>
    <source>
        <strain evidence="1">ECLA1</strain>
    </source>
</reference>
<evidence type="ECO:0000313" key="2">
    <source>
        <dbReference type="Proteomes" id="UP001283361"/>
    </source>
</evidence>
<proteinExistence type="predicted"/>
<name>A0AAE1DPP6_9GAST</name>
<dbReference type="Proteomes" id="UP001283361">
    <property type="component" value="Unassembled WGS sequence"/>
</dbReference>
<dbReference type="AlphaFoldDB" id="A0AAE1DPP6"/>
<sequence length="78" mass="8825">MEKKGDRVAKSIGACAKKGVLCYLREPPSTDYESGRSPTPFAYTLHICFVLLRSSQSRCRVRKRRVHCSSSTVFTLTR</sequence>
<keyword evidence="2" id="KW-1185">Reference proteome</keyword>
<dbReference type="EMBL" id="JAWDGP010003066">
    <property type="protein sequence ID" value="KAK3777705.1"/>
    <property type="molecule type" value="Genomic_DNA"/>
</dbReference>